<name>H6SRU2_PARPM</name>
<protein>
    <recommendedName>
        <fullName evidence="4">Cytoplasmic protein</fullName>
    </recommendedName>
</protein>
<evidence type="ECO:0008006" key="4">
    <source>
        <dbReference type="Google" id="ProtNLM"/>
    </source>
</evidence>
<organism evidence="2 3">
    <name type="scientific">Pararhodospirillum photometricum DSM 122</name>
    <dbReference type="NCBI Taxonomy" id="1150469"/>
    <lineage>
        <taxon>Bacteria</taxon>
        <taxon>Pseudomonadati</taxon>
        <taxon>Pseudomonadota</taxon>
        <taxon>Alphaproteobacteria</taxon>
        <taxon>Rhodospirillales</taxon>
        <taxon>Rhodospirillaceae</taxon>
        <taxon>Pararhodospirillum</taxon>
    </lineage>
</organism>
<evidence type="ECO:0000313" key="2">
    <source>
        <dbReference type="EMBL" id="CCG07621.1"/>
    </source>
</evidence>
<dbReference type="KEGG" id="rpm:RSPPHO_00995"/>
<evidence type="ECO:0000256" key="1">
    <source>
        <dbReference type="SAM" id="MobiDB-lite"/>
    </source>
</evidence>
<evidence type="ECO:0000313" key="3">
    <source>
        <dbReference type="Proteomes" id="UP000033220"/>
    </source>
</evidence>
<dbReference type="EMBL" id="HE663493">
    <property type="protein sequence ID" value="CCG07621.1"/>
    <property type="molecule type" value="Genomic_DNA"/>
</dbReference>
<dbReference type="InterPro" id="IPR010421">
    <property type="entry name" value="TrcR"/>
</dbReference>
<dbReference type="AlphaFoldDB" id="H6SRU2"/>
<dbReference type="PATRIC" id="fig|1150469.3.peg.1134"/>
<gene>
    <name evidence="2" type="ORF">RSPPHO_00995</name>
</gene>
<accession>H6SRU2</accession>
<proteinExistence type="predicted"/>
<sequence length="284" mass="30603">MTREASGAICLGVAGGVGAGRESCALDRAGEPEPPVNRESFSLLRGPEGLRPSVERWAAVAPPSLDGAPGPDTDCTASFLERQRTRGEPMALPLMPKATAVWLVDNTTLSFEQIAEFCGMHALEVQAIADGEVAIGITGLDPVAKGQVMMAEIKRCEKDASARLRLKMTDDPLPQARNKGTRYTPVSKRHDRPDGIAWILKNHPEISEAQICKLLGTTKPTIQAIRDRTHWNAANIKPRNPVTLGLCTEADLEKAIILSPRRPAPPVAADLSPRSAVLENDDEE</sequence>
<dbReference type="HOGENOM" id="CLU_979619_0_0_5"/>
<dbReference type="eggNOG" id="COG3820">
    <property type="taxonomic scope" value="Bacteria"/>
</dbReference>
<dbReference type="Pfam" id="PF06242">
    <property type="entry name" value="TrcR"/>
    <property type="match status" value="1"/>
</dbReference>
<keyword evidence="3" id="KW-1185">Reference proteome</keyword>
<reference evidence="2 3" key="1">
    <citation type="submission" date="2012-02" db="EMBL/GenBank/DDBJ databases">
        <title>Shotgun genome sequence of Phaeospirillum photometricum DSM 122.</title>
        <authorList>
            <person name="Duquesne K."/>
            <person name="Sturgis J."/>
        </authorList>
    </citation>
    <scope>NUCLEOTIDE SEQUENCE [LARGE SCALE GENOMIC DNA]</scope>
    <source>
        <strain evidence="3">DSM122</strain>
    </source>
</reference>
<dbReference type="STRING" id="1150469.RSPPHO_00995"/>
<dbReference type="Proteomes" id="UP000033220">
    <property type="component" value="Chromosome DSM 122"/>
</dbReference>
<feature type="region of interest" description="Disordered" evidence="1">
    <location>
        <begin position="262"/>
        <end position="284"/>
    </location>
</feature>